<dbReference type="AlphaFoldDB" id="A0A941I7M6"/>
<dbReference type="EMBL" id="JAGSPN010000008">
    <property type="protein sequence ID" value="MBR7782830.1"/>
    <property type="molecule type" value="Genomic_DNA"/>
</dbReference>
<gene>
    <name evidence="3" type="ORF">KDM89_11795</name>
</gene>
<feature type="chain" id="PRO_5037258103" evidence="2">
    <location>
        <begin position="21"/>
        <end position="208"/>
    </location>
</feature>
<name>A0A941I7M6_9BURK</name>
<reference evidence="3" key="1">
    <citation type="submission" date="2021-04" db="EMBL/GenBank/DDBJ databases">
        <title>novel species isolated from subtropical streams in China.</title>
        <authorList>
            <person name="Lu H."/>
        </authorList>
    </citation>
    <scope>NUCLEOTIDE SEQUENCE</scope>
    <source>
        <strain evidence="3">LFS511W</strain>
    </source>
</reference>
<evidence type="ECO:0000313" key="3">
    <source>
        <dbReference type="EMBL" id="MBR7782830.1"/>
    </source>
</evidence>
<keyword evidence="2" id="KW-0732">Signal</keyword>
<evidence type="ECO:0000256" key="2">
    <source>
        <dbReference type="SAM" id="SignalP"/>
    </source>
</evidence>
<dbReference type="RefSeq" id="WP_212688136.1">
    <property type="nucleotide sequence ID" value="NZ_JAGSPN010000008.1"/>
</dbReference>
<evidence type="ECO:0000313" key="4">
    <source>
        <dbReference type="Proteomes" id="UP000680067"/>
    </source>
</evidence>
<accession>A0A941I7M6</accession>
<dbReference type="Proteomes" id="UP000680067">
    <property type="component" value="Unassembled WGS sequence"/>
</dbReference>
<protein>
    <submittedName>
        <fullName evidence="3">DUF4124 domain-containing protein</fullName>
    </submittedName>
</protein>
<comment type="caution">
    <text evidence="3">The sequence shown here is derived from an EMBL/GenBank/DDBJ whole genome shotgun (WGS) entry which is preliminary data.</text>
</comment>
<organism evidence="3 4">
    <name type="scientific">Undibacterium luofuense</name>
    <dbReference type="NCBI Taxonomy" id="2828733"/>
    <lineage>
        <taxon>Bacteria</taxon>
        <taxon>Pseudomonadati</taxon>
        <taxon>Pseudomonadota</taxon>
        <taxon>Betaproteobacteria</taxon>
        <taxon>Burkholderiales</taxon>
        <taxon>Oxalobacteraceae</taxon>
        <taxon>Undibacterium</taxon>
    </lineage>
</organism>
<feature type="compositionally biased region" description="Low complexity" evidence="1">
    <location>
        <begin position="174"/>
        <end position="184"/>
    </location>
</feature>
<feature type="signal peptide" evidence="2">
    <location>
        <begin position="1"/>
        <end position="20"/>
    </location>
</feature>
<feature type="region of interest" description="Disordered" evidence="1">
    <location>
        <begin position="130"/>
        <end position="208"/>
    </location>
</feature>
<evidence type="ECO:0000256" key="1">
    <source>
        <dbReference type="SAM" id="MobiDB-lite"/>
    </source>
</evidence>
<feature type="compositionally biased region" description="Low complexity" evidence="1">
    <location>
        <begin position="130"/>
        <end position="161"/>
    </location>
</feature>
<proteinExistence type="predicted"/>
<keyword evidence="4" id="KW-1185">Reference proteome</keyword>
<sequence>MRKSTLIPGCLLMMALPAMAQTMYKCGNSYQDHACAPGQKGQIISQAEAPPAQPKAAVDPVCVRQGDEAKRIAWMREAGATLARAMEGSDSEDRRRLVSDVYSLKGNSLEIKQQIEKLCMDRVAERNGARQAAPVAEAKPAAASAPQAAAPAAKPASGPQQKELCDKLRTALSGLGQQQQGLTGEAKQNAPYKPEDVNKQLAEFGCTR</sequence>